<keyword evidence="5" id="KW-0256">Endoplasmic reticulum</keyword>
<evidence type="ECO:0000313" key="12">
    <source>
        <dbReference type="EMBL" id="KAK1354943.1"/>
    </source>
</evidence>
<dbReference type="Gene3D" id="1.10.630.10">
    <property type="entry name" value="Cytochrome P450"/>
    <property type="match status" value="2"/>
</dbReference>
<dbReference type="InterPro" id="IPR001128">
    <property type="entry name" value="Cyt_P450"/>
</dbReference>
<dbReference type="PRINTS" id="PR00463">
    <property type="entry name" value="EP450I"/>
</dbReference>
<reference evidence="12" key="1">
    <citation type="submission" date="2023-02" db="EMBL/GenBank/DDBJ databases">
        <title>Genome of toxic invasive species Heracleum sosnowskyi carries increased number of genes despite the absence of recent whole-genome duplications.</title>
        <authorList>
            <person name="Schelkunov M."/>
            <person name="Shtratnikova V."/>
            <person name="Makarenko M."/>
            <person name="Klepikova A."/>
            <person name="Omelchenko D."/>
            <person name="Novikova G."/>
            <person name="Obukhova E."/>
            <person name="Bogdanov V."/>
            <person name="Penin A."/>
            <person name="Logacheva M."/>
        </authorList>
    </citation>
    <scope>NUCLEOTIDE SEQUENCE</scope>
    <source>
        <strain evidence="12">Hsosn_3</strain>
        <tissue evidence="12">Leaf</tissue>
    </source>
</reference>
<dbReference type="PANTHER" id="PTHR47955:SF15">
    <property type="entry name" value="CYTOCHROME P450 71A2-LIKE"/>
    <property type="match status" value="1"/>
</dbReference>
<dbReference type="GO" id="GO:0009805">
    <property type="term" value="P:coumarin biosynthetic process"/>
    <property type="evidence" value="ECO:0007669"/>
    <property type="project" value="UniProtKB-ARBA"/>
</dbReference>
<dbReference type="PANTHER" id="PTHR47955">
    <property type="entry name" value="CYTOCHROME P450 FAMILY 71 PROTEIN"/>
    <property type="match status" value="1"/>
</dbReference>
<dbReference type="EMBL" id="JAUIZM010000011">
    <property type="protein sequence ID" value="KAK1354943.1"/>
    <property type="molecule type" value="Genomic_DNA"/>
</dbReference>
<evidence type="ECO:0008006" key="14">
    <source>
        <dbReference type="Google" id="ProtNLM"/>
    </source>
</evidence>
<evidence type="ECO:0000256" key="9">
    <source>
        <dbReference type="ARBA" id="ARBA00023033"/>
    </source>
</evidence>
<dbReference type="Pfam" id="PF00067">
    <property type="entry name" value="p450"/>
    <property type="match status" value="2"/>
</dbReference>
<dbReference type="AlphaFoldDB" id="A0AAD8GVR4"/>
<comment type="similarity">
    <text evidence="2 11">Belongs to the cytochrome P450 family.</text>
</comment>
<dbReference type="GO" id="GO:0005506">
    <property type="term" value="F:iron ion binding"/>
    <property type="evidence" value="ECO:0007669"/>
    <property type="project" value="InterPro"/>
</dbReference>
<evidence type="ECO:0000256" key="8">
    <source>
        <dbReference type="ARBA" id="ARBA00023004"/>
    </source>
</evidence>
<dbReference type="PROSITE" id="PS00086">
    <property type="entry name" value="CYTOCHROME_P450"/>
    <property type="match status" value="1"/>
</dbReference>
<gene>
    <name evidence="12" type="ORF">POM88_048199</name>
</gene>
<keyword evidence="9 11" id="KW-0503">Monooxygenase</keyword>
<evidence type="ECO:0000256" key="1">
    <source>
        <dbReference type="ARBA" id="ARBA00004111"/>
    </source>
</evidence>
<comment type="subcellular location">
    <subcellularLocation>
        <location evidence="1">Microsome membrane</location>
        <topology evidence="1">Single-pass membrane protein</topology>
    </subcellularLocation>
</comment>
<dbReference type="InterPro" id="IPR036396">
    <property type="entry name" value="Cyt_P450_sf"/>
</dbReference>
<evidence type="ECO:0000256" key="3">
    <source>
        <dbReference type="ARBA" id="ARBA00022617"/>
    </source>
</evidence>
<proteinExistence type="inferred from homology"/>
<keyword evidence="3 10" id="KW-0349">Heme</keyword>
<name>A0AAD8GVR4_9APIA</name>
<comment type="cofactor">
    <cofactor evidence="10">
        <name>heme</name>
        <dbReference type="ChEBI" id="CHEBI:30413"/>
    </cofactor>
</comment>
<dbReference type="InterPro" id="IPR002401">
    <property type="entry name" value="Cyt_P450_E_grp-I"/>
</dbReference>
<evidence type="ECO:0000313" key="13">
    <source>
        <dbReference type="Proteomes" id="UP001237642"/>
    </source>
</evidence>
<keyword evidence="8 10" id="KW-0408">Iron</keyword>
<evidence type="ECO:0000256" key="7">
    <source>
        <dbReference type="ARBA" id="ARBA00023002"/>
    </source>
</evidence>
<dbReference type="PRINTS" id="PR00385">
    <property type="entry name" value="P450"/>
</dbReference>
<dbReference type="Proteomes" id="UP001237642">
    <property type="component" value="Unassembled WGS sequence"/>
</dbReference>
<dbReference type="GO" id="GO:0004497">
    <property type="term" value="F:monooxygenase activity"/>
    <property type="evidence" value="ECO:0007669"/>
    <property type="project" value="UniProtKB-KW"/>
</dbReference>
<keyword evidence="4 10" id="KW-0479">Metal-binding</keyword>
<dbReference type="GO" id="GO:0020037">
    <property type="term" value="F:heme binding"/>
    <property type="evidence" value="ECO:0007669"/>
    <property type="project" value="InterPro"/>
</dbReference>
<comment type="caution">
    <text evidence="12">The sequence shown here is derived from an EMBL/GenBank/DDBJ whole genome shotgun (WGS) entry which is preliminary data.</text>
</comment>
<protein>
    <recommendedName>
        <fullName evidence="14">Cytochrome P450</fullName>
    </recommendedName>
</protein>
<dbReference type="InterPro" id="IPR017972">
    <property type="entry name" value="Cyt_P450_CS"/>
</dbReference>
<evidence type="ECO:0000256" key="10">
    <source>
        <dbReference type="PIRSR" id="PIRSR602401-1"/>
    </source>
</evidence>
<evidence type="ECO:0000256" key="4">
    <source>
        <dbReference type="ARBA" id="ARBA00022723"/>
    </source>
</evidence>
<organism evidence="12 13">
    <name type="scientific">Heracleum sosnowskyi</name>
    <dbReference type="NCBI Taxonomy" id="360622"/>
    <lineage>
        <taxon>Eukaryota</taxon>
        <taxon>Viridiplantae</taxon>
        <taxon>Streptophyta</taxon>
        <taxon>Embryophyta</taxon>
        <taxon>Tracheophyta</taxon>
        <taxon>Spermatophyta</taxon>
        <taxon>Magnoliopsida</taxon>
        <taxon>eudicotyledons</taxon>
        <taxon>Gunneridae</taxon>
        <taxon>Pentapetalae</taxon>
        <taxon>asterids</taxon>
        <taxon>campanulids</taxon>
        <taxon>Apiales</taxon>
        <taxon>Apiaceae</taxon>
        <taxon>Apioideae</taxon>
        <taxon>apioid superclade</taxon>
        <taxon>Tordylieae</taxon>
        <taxon>Tordyliinae</taxon>
        <taxon>Heracleum</taxon>
    </lineage>
</organism>
<keyword evidence="13" id="KW-1185">Reference proteome</keyword>
<keyword evidence="6" id="KW-0492">Microsome</keyword>
<feature type="binding site" description="axial binding residue" evidence="10">
    <location>
        <position position="191"/>
    </location>
    <ligand>
        <name>heme</name>
        <dbReference type="ChEBI" id="CHEBI:30413"/>
    </ligand>
    <ligandPart>
        <name>Fe</name>
        <dbReference type="ChEBI" id="CHEBI:18248"/>
    </ligandPart>
</feature>
<evidence type="ECO:0000256" key="6">
    <source>
        <dbReference type="ARBA" id="ARBA00022848"/>
    </source>
</evidence>
<evidence type="ECO:0000256" key="5">
    <source>
        <dbReference type="ARBA" id="ARBA00022824"/>
    </source>
</evidence>
<reference evidence="12" key="2">
    <citation type="submission" date="2023-05" db="EMBL/GenBank/DDBJ databases">
        <authorList>
            <person name="Schelkunov M.I."/>
        </authorList>
    </citation>
    <scope>NUCLEOTIDE SEQUENCE</scope>
    <source>
        <strain evidence="12">Hsosn_3</strain>
        <tissue evidence="12">Leaf</tissue>
    </source>
</reference>
<accession>A0AAD8GVR4</accession>
<dbReference type="GO" id="GO:0016705">
    <property type="term" value="F:oxidoreductase activity, acting on paired donors, with incorporation or reduction of molecular oxygen"/>
    <property type="evidence" value="ECO:0007669"/>
    <property type="project" value="InterPro"/>
</dbReference>
<dbReference type="SUPFAM" id="SSF48264">
    <property type="entry name" value="Cytochrome P450"/>
    <property type="match status" value="1"/>
</dbReference>
<keyword evidence="7 11" id="KW-0560">Oxidoreductase</keyword>
<evidence type="ECO:0000256" key="11">
    <source>
        <dbReference type="RuleBase" id="RU000461"/>
    </source>
</evidence>
<sequence length="220" mass="24976">MQLEGIDYLTKNQIVEIINDDGARILKGRVEKAANEIDAFLEGVIRDHSIALDTGASSDDLLYNLLEIQKQDTNSAISIDIDSIKGVILNVYFDGTDSTSAVLEWTMAALIKHPDMMWKLKNEVREIGRGKSRITEDDLEKMHYLRAVFKENPAVWDNPEEFISERFLNNPIEYKGLHFEFIPFGAGRRGCPGIQYAMAINELALANSRDSVRFLAYKIY</sequence>
<evidence type="ECO:0000256" key="2">
    <source>
        <dbReference type="ARBA" id="ARBA00010617"/>
    </source>
</evidence>